<dbReference type="Gene3D" id="1.10.30.50">
    <property type="match status" value="1"/>
</dbReference>
<protein>
    <submittedName>
        <fullName evidence="2">HNH endonuclease</fullName>
    </submittedName>
</protein>
<evidence type="ECO:0000313" key="2">
    <source>
        <dbReference type="EMBL" id="MDM5070610.1"/>
    </source>
</evidence>
<comment type="caution">
    <text evidence="2">The sequence shown here is derived from an EMBL/GenBank/DDBJ whole genome shotgun (WGS) entry which is preliminary data.</text>
</comment>
<dbReference type="EMBL" id="JAOPLL010000001">
    <property type="protein sequence ID" value="MDM5070610.1"/>
    <property type="molecule type" value="Genomic_DNA"/>
</dbReference>
<dbReference type="CDD" id="cd00085">
    <property type="entry name" value="HNHc"/>
    <property type="match status" value="1"/>
</dbReference>
<gene>
    <name evidence="2" type="ORF">OB935_01920</name>
</gene>
<organism evidence="2 3">
    <name type="scientific">Aeromonas bestiarum</name>
    <dbReference type="NCBI Taxonomy" id="105751"/>
    <lineage>
        <taxon>Bacteria</taxon>
        <taxon>Pseudomonadati</taxon>
        <taxon>Pseudomonadota</taxon>
        <taxon>Gammaproteobacteria</taxon>
        <taxon>Aeromonadales</taxon>
        <taxon>Aeromonadaceae</taxon>
        <taxon>Aeromonas</taxon>
    </lineage>
</organism>
<feature type="domain" description="HNH nuclease" evidence="1">
    <location>
        <begin position="143"/>
        <end position="200"/>
    </location>
</feature>
<dbReference type="InterPro" id="IPR003615">
    <property type="entry name" value="HNH_nuc"/>
</dbReference>
<dbReference type="SMART" id="SM00507">
    <property type="entry name" value="HNHc"/>
    <property type="match status" value="1"/>
</dbReference>
<name>A0ABT7PU62_9GAMM</name>
<dbReference type="GO" id="GO:0004519">
    <property type="term" value="F:endonuclease activity"/>
    <property type="evidence" value="ECO:0007669"/>
    <property type="project" value="UniProtKB-KW"/>
</dbReference>
<proteinExistence type="predicted"/>
<keyword evidence="3" id="KW-1185">Reference proteome</keyword>
<sequence>MSGNWTEEELRATVAAYMEMRSKELNGIPFVKKHHYAELANQFGRTEKAFEYRMQNISYICSLMGLAWISGLKPAKNVGPHNAPIIERLICELDGQPYTGRAEFEHRVIRYKAKPALPMPEGIQEPTQSYATTTSYVRDPQVKAWVLMMAAQKCEGCGNLAPFITATGEPFLEVHHLRTLAEGGSDRVSNTVALCPNCHRELHYGANKAQKREALYQQLSRLVRE</sequence>
<keyword evidence="2" id="KW-0255">Endonuclease</keyword>
<evidence type="ECO:0000313" key="3">
    <source>
        <dbReference type="Proteomes" id="UP001168107"/>
    </source>
</evidence>
<dbReference type="InterPro" id="IPR002711">
    <property type="entry name" value="HNH"/>
</dbReference>
<evidence type="ECO:0000259" key="1">
    <source>
        <dbReference type="SMART" id="SM00507"/>
    </source>
</evidence>
<keyword evidence="2" id="KW-0540">Nuclease</keyword>
<dbReference type="RefSeq" id="WP_290016986.1">
    <property type="nucleotide sequence ID" value="NZ_JAOPLL010000001.1"/>
</dbReference>
<reference evidence="2" key="1">
    <citation type="submission" date="2024-05" db="EMBL/GenBank/DDBJ databases">
        <title>WGS of Aeromonas isolates.</title>
        <authorList>
            <person name="Lee H."/>
        </authorList>
    </citation>
    <scope>NUCLEOTIDE SEQUENCE</scope>
    <source>
        <strain evidence="2">SU58-3</strain>
    </source>
</reference>
<dbReference type="Pfam" id="PF01844">
    <property type="entry name" value="HNH"/>
    <property type="match status" value="1"/>
</dbReference>
<dbReference type="Proteomes" id="UP001168107">
    <property type="component" value="Unassembled WGS sequence"/>
</dbReference>
<keyword evidence="2" id="KW-0378">Hydrolase</keyword>
<accession>A0ABT7PU62</accession>